<dbReference type="EMBL" id="CAJOBJ010180528">
    <property type="protein sequence ID" value="CAF4916294.1"/>
    <property type="molecule type" value="Genomic_DNA"/>
</dbReference>
<sequence length="53" mass="6007">YSKKNTADSSADVTNKQSSKWQRPSFHAQKGKKGKQKSSRPGKSVRQKTRTKK</sequence>
<feature type="compositionally biased region" description="Polar residues" evidence="1">
    <location>
        <begin position="7"/>
        <end position="22"/>
    </location>
</feature>
<evidence type="ECO:0000313" key="3">
    <source>
        <dbReference type="EMBL" id="CAF4916294.1"/>
    </source>
</evidence>
<evidence type="ECO:0000256" key="1">
    <source>
        <dbReference type="SAM" id="MobiDB-lite"/>
    </source>
</evidence>
<dbReference type="EMBL" id="CAJOBJ010088875">
    <property type="protein sequence ID" value="CAF4532786.1"/>
    <property type="molecule type" value="Genomic_DNA"/>
</dbReference>
<evidence type="ECO:0000313" key="2">
    <source>
        <dbReference type="EMBL" id="CAF4532786.1"/>
    </source>
</evidence>
<evidence type="ECO:0000313" key="4">
    <source>
        <dbReference type="Proteomes" id="UP000681720"/>
    </source>
</evidence>
<feature type="region of interest" description="Disordered" evidence="1">
    <location>
        <begin position="1"/>
        <end position="53"/>
    </location>
</feature>
<feature type="compositionally biased region" description="Basic residues" evidence="1">
    <location>
        <begin position="29"/>
        <end position="53"/>
    </location>
</feature>
<proteinExistence type="predicted"/>
<accession>A0A8S3CY28</accession>
<gene>
    <name evidence="2" type="ORF">GIL414_LOCUS36095</name>
    <name evidence="3" type="ORF">GIL414_LOCUS52568</name>
</gene>
<feature type="non-terminal residue" evidence="3">
    <location>
        <position position="1"/>
    </location>
</feature>
<reference evidence="3" key="1">
    <citation type="submission" date="2021-02" db="EMBL/GenBank/DDBJ databases">
        <authorList>
            <person name="Nowell W R."/>
        </authorList>
    </citation>
    <scope>NUCLEOTIDE SEQUENCE</scope>
</reference>
<comment type="caution">
    <text evidence="3">The sequence shown here is derived from an EMBL/GenBank/DDBJ whole genome shotgun (WGS) entry which is preliminary data.</text>
</comment>
<dbReference type="Proteomes" id="UP000681720">
    <property type="component" value="Unassembled WGS sequence"/>
</dbReference>
<organism evidence="3 4">
    <name type="scientific">Rotaria magnacalcarata</name>
    <dbReference type="NCBI Taxonomy" id="392030"/>
    <lineage>
        <taxon>Eukaryota</taxon>
        <taxon>Metazoa</taxon>
        <taxon>Spiralia</taxon>
        <taxon>Gnathifera</taxon>
        <taxon>Rotifera</taxon>
        <taxon>Eurotatoria</taxon>
        <taxon>Bdelloidea</taxon>
        <taxon>Philodinida</taxon>
        <taxon>Philodinidae</taxon>
        <taxon>Rotaria</taxon>
    </lineage>
</organism>
<dbReference type="AlphaFoldDB" id="A0A8S3CY28"/>
<name>A0A8S3CY28_9BILA</name>
<protein>
    <submittedName>
        <fullName evidence="3">Uncharacterized protein</fullName>
    </submittedName>
</protein>